<dbReference type="InterPro" id="IPR011006">
    <property type="entry name" value="CheY-like_superfamily"/>
</dbReference>
<gene>
    <name evidence="8" type="ORF">O4220_21835</name>
</gene>
<organism evidence="8 9">
    <name type="scientific">Rhodococcus ruber</name>
    <dbReference type="NCBI Taxonomy" id="1830"/>
    <lineage>
        <taxon>Bacteria</taxon>
        <taxon>Bacillati</taxon>
        <taxon>Actinomycetota</taxon>
        <taxon>Actinomycetes</taxon>
        <taxon>Mycobacteriales</taxon>
        <taxon>Nocardiaceae</taxon>
        <taxon>Rhodococcus</taxon>
    </lineage>
</organism>
<feature type="domain" description="Response regulatory" evidence="7">
    <location>
        <begin position="18"/>
        <end position="134"/>
    </location>
</feature>
<evidence type="ECO:0000256" key="3">
    <source>
        <dbReference type="ARBA" id="ARBA00023125"/>
    </source>
</evidence>
<keyword evidence="4" id="KW-0804">Transcription</keyword>
<dbReference type="Pfam" id="PF00072">
    <property type="entry name" value="Response_reg"/>
    <property type="match status" value="1"/>
</dbReference>
<dbReference type="Gene3D" id="3.40.50.2300">
    <property type="match status" value="1"/>
</dbReference>
<evidence type="ECO:0000256" key="4">
    <source>
        <dbReference type="ARBA" id="ARBA00023163"/>
    </source>
</evidence>
<name>A0ABT4MJJ5_9NOCA</name>
<dbReference type="PROSITE" id="PS00622">
    <property type="entry name" value="HTH_LUXR_1"/>
    <property type="match status" value="1"/>
</dbReference>
<dbReference type="RefSeq" id="WP_269607587.1">
    <property type="nucleotide sequence ID" value="NZ_JAPWIJ010000010.1"/>
</dbReference>
<dbReference type="Proteomes" id="UP001081071">
    <property type="component" value="Unassembled WGS sequence"/>
</dbReference>
<dbReference type="InterPro" id="IPR039420">
    <property type="entry name" value="WalR-like"/>
</dbReference>
<dbReference type="PROSITE" id="PS50043">
    <property type="entry name" value="HTH_LUXR_2"/>
    <property type="match status" value="1"/>
</dbReference>
<comment type="caution">
    <text evidence="8">The sequence shown here is derived from an EMBL/GenBank/DDBJ whole genome shotgun (WGS) entry which is preliminary data.</text>
</comment>
<evidence type="ECO:0000259" key="7">
    <source>
        <dbReference type="PROSITE" id="PS50110"/>
    </source>
</evidence>
<evidence type="ECO:0000256" key="2">
    <source>
        <dbReference type="ARBA" id="ARBA00023015"/>
    </source>
</evidence>
<dbReference type="SMART" id="SM00421">
    <property type="entry name" value="HTH_LUXR"/>
    <property type="match status" value="1"/>
</dbReference>
<evidence type="ECO:0000313" key="9">
    <source>
        <dbReference type="Proteomes" id="UP001081071"/>
    </source>
</evidence>
<sequence>MATVPELTDGTETGKTLEVLLVDDDALVRAGLSLILSSDPGIAVVGEASDGRGGIEAVHALSPDVVLMDVRMPVMDGLAATEMLRAESFSAAIVVLTTFDTDEYLLRALRAGANGFLLKDTPPRDIIDAVHRVGTGESMLSPTAVGRLVAHWREQDARSHDSATARARAVLDSLTDREREVAVAVGSGKSNAEISAELYMSVATVKTYVSRILTKLECSNRVQIAIIVHEAR</sequence>
<dbReference type="PANTHER" id="PTHR43214:SF24">
    <property type="entry name" value="TRANSCRIPTIONAL REGULATORY PROTEIN NARL-RELATED"/>
    <property type="match status" value="1"/>
</dbReference>
<dbReference type="SUPFAM" id="SSF52172">
    <property type="entry name" value="CheY-like"/>
    <property type="match status" value="1"/>
</dbReference>
<dbReference type="PANTHER" id="PTHR43214">
    <property type="entry name" value="TWO-COMPONENT RESPONSE REGULATOR"/>
    <property type="match status" value="1"/>
</dbReference>
<protein>
    <submittedName>
        <fullName evidence="8">Response regulator transcription factor</fullName>
    </submittedName>
</protein>
<dbReference type="CDD" id="cd06170">
    <property type="entry name" value="LuxR_C_like"/>
    <property type="match status" value="1"/>
</dbReference>
<evidence type="ECO:0000256" key="1">
    <source>
        <dbReference type="ARBA" id="ARBA00022553"/>
    </source>
</evidence>
<dbReference type="InterPro" id="IPR058245">
    <property type="entry name" value="NreC/VraR/RcsB-like_REC"/>
</dbReference>
<evidence type="ECO:0000313" key="8">
    <source>
        <dbReference type="EMBL" id="MCZ4521162.1"/>
    </source>
</evidence>
<keyword evidence="2" id="KW-0805">Transcription regulation</keyword>
<accession>A0ABT4MJJ5</accession>
<dbReference type="InterPro" id="IPR001789">
    <property type="entry name" value="Sig_transdc_resp-reg_receiver"/>
</dbReference>
<feature type="modified residue" description="4-aspartylphosphate" evidence="5">
    <location>
        <position position="69"/>
    </location>
</feature>
<dbReference type="EMBL" id="JAPWIJ010000010">
    <property type="protein sequence ID" value="MCZ4521162.1"/>
    <property type="molecule type" value="Genomic_DNA"/>
</dbReference>
<keyword evidence="3" id="KW-0238">DNA-binding</keyword>
<keyword evidence="1 5" id="KW-0597">Phosphoprotein</keyword>
<proteinExistence type="predicted"/>
<dbReference type="SMART" id="SM00448">
    <property type="entry name" value="REC"/>
    <property type="match status" value="1"/>
</dbReference>
<feature type="domain" description="HTH luxR-type" evidence="6">
    <location>
        <begin position="167"/>
        <end position="232"/>
    </location>
</feature>
<dbReference type="InterPro" id="IPR000792">
    <property type="entry name" value="Tscrpt_reg_LuxR_C"/>
</dbReference>
<evidence type="ECO:0000256" key="5">
    <source>
        <dbReference type="PROSITE-ProRule" id="PRU00169"/>
    </source>
</evidence>
<dbReference type="CDD" id="cd17535">
    <property type="entry name" value="REC_NarL-like"/>
    <property type="match status" value="1"/>
</dbReference>
<dbReference type="PRINTS" id="PR00038">
    <property type="entry name" value="HTHLUXR"/>
</dbReference>
<evidence type="ECO:0000259" key="6">
    <source>
        <dbReference type="PROSITE" id="PS50043"/>
    </source>
</evidence>
<reference evidence="8" key="1">
    <citation type="submission" date="2022-12" db="EMBL/GenBank/DDBJ databases">
        <authorList>
            <person name="Krivoruchko A.V."/>
            <person name="Elkin A."/>
        </authorList>
    </citation>
    <scope>NUCLEOTIDE SEQUENCE</scope>
    <source>
        <strain evidence="8">IEGM 1391</strain>
    </source>
</reference>
<keyword evidence="9" id="KW-1185">Reference proteome</keyword>
<dbReference type="SUPFAM" id="SSF46894">
    <property type="entry name" value="C-terminal effector domain of the bipartite response regulators"/>
    <property type="match status" value="1"/>
</dbReference>
<dbReference type="PROSITE" id="PS50110">
    <property type="entry name" value="RESPONSE_REGULATORY"/>
    <property type="match status" value="1"/>
</dbReference>
<dbReference type="InterPro" id="IPR016032">
    <property type="entry name" value="Sig_transdc_resp-reg_C-effctor"/>
</dbReference>
<dbReference type="Pfam" id="PF00196">
    <property type="entry name" value="GerE"/>
    <property type="match status" value="1"/>
</dbReference>